<dbReference type="EMBL" id="FZNR01000018">
    <property type="protein sequence ID" value="SNS56321.1"/>
    <property type="molecule type" value="Genomic_DNA"/>
</dbReference>
<dbReference type="Pfam" id="PF13546">
    <property type="entry name" value="DDE_5"/>
    <property type="match status" value="1"/>
</dbReference>
<sequence>MLDVVRLGPADDATAVTATQLREVIDRLIAGGRQQPGDPDILVVCDAGYDVTRLAWVLRDLPVEVAGGSAPTGSCGYPPRRMSTTRTAVVRQSMAASST</sequence>
<dbReference type="Proteomes" id="UP000198415">
    <property type="component" value="Unassembled WGS sequence"/>
</dbReference>
<evidence type="ECO:0000313" key="3">
    <source>
        <dbReference type="EMBL" id="SNS56321.1"/>
    </source>
</evidence>
<evidence type="ECO:0000259" key="2">
    <source>
        <dbReference type="Pfam" id="PF13546"/>
    </source>
</evidence>
<evidence type="ECO:0000256" key="1">
    <source>
        <dbReference type="SAM" id="MobiDB-lite"/>
    </source>
</evidence>
<evidence type="ECO:0000313" key="4">
    <source>
        <dbReference type="Proteomes" id="UP000198415"/>
    </source>
</evidence>
<keyword evidence="3" id="KW-0378">Hydrolase</keyword>
<proteinExistence type="predicted"/>
<feature type="domain" description="Transposase IS701-like DDE" evidence="2">
    <location>
        <begin position="3"/>
        <end position="69"/>
    </location>
</feature>
<protein>
    <submittedName>
        <fullName evidence="3">DDE superfamily endonuclease</fullName>
    </submittedName>
</protein>
<name>A0A239FHU0_9ACTN</name>
<feature type="region of interest" description="Disordered" evidence="1">
    <location>
        <begin position="68"/>
        <end position="99"/>
    </location>
</feature>
<dbReference type="InterPro" id="IPR038721">
    <property type="entry name" value="IS701-like_DDE_dom"/>
</dbReference>
<reference evidence="3 4" key="1">
    <citation type="submission" date="2017-06" db="EMBL/GenBank/DDBJ databases">
        <authorList>
            <person name="Kim H.J."/>
            <person name="Triplett B.A."/>
        </authorList>
    </citation>
    <scope>NUCLEOTIDE SEQUENCE [LARGE SCALE GENOMIC DNA]</scope>
    <source>
        <strain evidence="3 4">DSM 43151</strain>
    </source>
</reference>
<accession>A0A239FHU0</accession>
<gene>
    <name evidence="3" type="ORF">SAMN06264365_11883</name>
</gene>
<keyword evidence="3" id="KW-0255">Endonuclease</keyword>
<keyword evidence="3" id="KW-0540">Nuclease</keyword>
<keyword evidence="4" id="KW-1185">Reference proteome</keyword>
<dbReference type="GO" id="GO:0004519">
    <property type="term" value="F:endonuclease activity"/>
    <property type="evidence" value="ECO:0007669"/>
    <property type="project" value="UniProtKB-KW"/>
</dbReference>
<dbReference type="AlphaFoldDB" id="A0A239FHU0"/>
<organism evidence="3 4">
    <name type="scientific">Actinoplanes regularis</name>
    <dbReference type="NCBI Taxonomy" id="52697"/>
    <lineage>
        <taxon>Bacteria</taxon>
        <taxon>Bacillati</taxon>
        <taxon>Actinomycetota</taxon>
        <taxon>Actinomycetes</taxon>
        <taxon>Micromonosporales</taxon>
        <taxon>Micromonosporaceae</taxon>
        <taxon>Actinoplanes</taxon>
    </lineage>
</organism>